<evidence type="ECO:0000313" key="3">
    <source>
        <dbReference type="Proteomes" id="UP000078200"/>
    </source>
</evidence>
<name>A0A1A9UVZ6_GLOAU</name>
<dbReference type="EnsemblMetazoa" id="GAUT017611-RA">
    <property type="protein sequence ID" value="GAUT017611-PA"/>
    <property type="gene ID" value="GAUT017611"/>
</dbReference>
<evidence type="ECO:0000256" key="1">
    <source>
        <dbReference type="SAM" id="MobiDB-lite"/>
    </source>
</evidence>
<feature type="compositionally biased region" description="Acidic residues" evidence="1">
    <location>
        <begin position="63"/>
        <end position="82"/>
    </location>
</feature>
<dbReference type="AlphaFoldDB" id="A0A1A9UVZ6"/>
<dbReference type="VEuPathDB" id="VectorBase:GAUT017611"/>
<organism evidence="2 3">
    <name type="scientific">Glossina austeni</name>
    <name type="common">Savannah tsetse fly</name>
    <dbReference type="NCBI Taxonomy" id="7395"/>
    <lineage>
        <taxon>Eukaryota</taxon>
        <taxon>Metazoa</taxon>
        <taxon>Ecdysozoa</taxon>
        <taxon>Arthropoda</taxon>
        <taxon>Hexapoda</taxon>
        <taxon>Insecta</taxon>
        <taxon>Pterygota</taxon>
        <taxon>Neoptera</taxon>
        <taxon>Endopterygota</taxon>
        <taxon>Diptera</taxon>
        <taxon>Brachycera</taxon>
        <taxon>Muscomorpha</taxon>
        <taxon>Hippoboscoidea</taxon>
        <taxon>Glossinidae</taxon>
        <taxon>Glossina</taxon>
    </lineage>
</organism>
<proteinExistence type="predicted"/>
<dbReference type="Proteomes" id="UP000078200">
    <property type="component" value="Unassembled WGS sequence"/>
</dbReference>
<evidence type="ECO:0000313" key="2">
    <source>
        <dbReference type="EnsemblMetazoa" id="GAUT017611-PA"/>
    </source>
</evidence>
<feature type="region of interest" description="Disordered" evidence="1">
    <location>
        <begin position="51"/>
        <end position="91"/>
    </location>
</feature>
<reference evidence="2" key="1">
    <citation type="submission" date="2020-05" db="UniProtKB">
        <authorList>
            <consortium name="EnsemblMetazoa"/>
        </authorList>
    </citation>
    <scope>IDENTIFICATION</scope>
    <source>
        <strain evidence="2">TTRI</strain>
    </source>
</reference>
<accession>A0A1A9UVZ6</accession>
<sequence length="117" mass="13354">MIYNDIWDTRALHVMACMRTCSTDSTCMTCFCMVMGMVLLARYDNEKNADSANATATAADNHDNDDDDDDDNDDDGDDDDDYRYDKSVQKTDTTAQPIWAKLRVQLSEMRKIHSNLH</sequence>
<keyword evidence="3" id="KW-1185">Reference proteome</keyword>
<protein>
    <submittedName>
        <fullName evidence="2">Uncharacterized protein</fullName>
    </submittedName>
</protein>